<evidence type="ECO:0000256" key="9">
    <source>
        <dbReference type="ARBA" id="ARBA00023010"/>
    </source>
</evidence>
<evidence type="ECO:0000256" key="1">
    <source>
        <dbReference type="ARBA" id="ARBA00004162"/>
    </source>
</evidence>
<keyword evidence="8 14" id="KW-1133">Transmembrane helix</keyword>
<dbReference type="EMBL" id="DSGT01000013">
    <property type="protein sequence ID" value="HEW53475.1"/>
    <property type="molecule type" value="Genomic_DNA"/>
</dbReference>
<comment type="function">
    <text evidence="11 14">Involved in protein export. The function of the beta subunit is unknown, but it may be involved in stabilization of the trimeric complex.</text>
</comment>
<keyword evidence="6 14" id="KW-0812">Transmembrane</keyword>
<evidence type="ECO:0000256" key="7">
    <source>
        <dbReference type="ARBA" id="ARBA00022927"/>
    </source>
</evidence>
<evidence type="ECO:0000256" key="4">
    <source>
        <dbReference type="ARBA" id="ARBA00022448"/>
    </source>
</evidence>
<feature type="transmembrane region" description="Helical" evidence="15">
    <location>
        <begin position="34"/>
        <end position="54"/>
    </location>
</feature>
<dbReference type="AlphaFoldDB" id="A0A7C2Z9U7"/>
<dbReference type="Pfam" id="PF03911">
    <property type="entry name" value="Sec61_beta"/>
    <property type="match status" value="1"/>
</dbReference>
<accession>A0A7C2Z9U7</accession>
<dbReference type="InterPro" id="IPR016482">
    <property type="entry name" value="SecG/Sec61-beta/Sbh"/>
</dbReference>
<keyword evidence="9 14" id="KW-0811">Translocation</keyword>
<evidence type="ECO:0000256" key="3">
    <source>
        <dbReference type="ARBA" id="ARBA00014522"/>
    </source>
</evidence>
<sequence>MSSRKKQRGPSIASYVGLVRFYEETEEQIKLSPYTILLISYLTAIIVLLLRVFVKPPI</sequence>
<reference evidence="16" key="1">
    <citation type="journal article" date="2020" name="mSystems">
        <title>Genome- and Community-Level Interaction Insights into Carbon Utilization and Element Cycling Functions of Hydrothermarchaeota in Hydrothermal Sediment.</title>
        <authorList>
            <person name="Zhou Z."/>
            <person name="Liu Y."/>
            <person name="Xu W."/>
            <person name="Pan J."/>
            <person name="Luo Z.H."/>
            <person name="Li M."/>
        </authorList>
    </citation>
    <scope>NUCLEOTIDE SEQUENCE [LARGE SCALE GENOMIC DNA]</scope>
    <source>
        <strain evidence="16">SpSt-16</strain>
    </source>
</reference>
<dbReference type="GO" id="GO:0015031">
    <property type="term" value="P:protein transport"/>
    <property type="evidence" value="ECO:0007669"/>
    <property type="project" value="UniProtKB-UniRule"/>
</dbReference>
<keyword evidence="10 14" id="KW-0472">Membrane</keyword>
<proteinExistence type="inferred from homology"/>
<keyword evidence="7 14" id="KW-0653">Protein transport</keyword>
<evidence type="ECO:0000256" key="10">
    <source>
        <dbReference type="ARBA" id="ARBA00023136"/>
    </source>
</evidence>
<name>A0A7C2Z9U7_9CREN</name>
<evidence type="ECO:0000256" key="6">
    <source>
        <dbReference type="ARBA" id="ARBA00022692"/>
    </source>
</evidence>
<evidence type="ECO:0000256" key="13">
    <source>
        <dbReference type="ARBA" id="ARBA00031868"/>
    </source>
</evidence>
<evidence type="ECO:0000256" key="2">
    <source>
        <dbReference type="ARBA" id="ARBA00006103"/>
    </source>
</evidence>
<dbReference type="InterPro" id="IPR023531">
    <property type="entry name" value="Preprot_translocase_SecG"/>
</dbReference>
<evidence type="ECO:0000256" key="5">
    <source>
        <dbReference type="ARBA" id="ARBA00022475"/>
    </source>
</evidence>
<gene>
    <name evidence="14" type="primary">secG</name>
    <name evidence="16" type="ORF">ENO77_04895</name>
</gene>
<organism evidence="16">
    <name type="scientific">Ignisphaera aggregans</name>
    <dbReference type="NCBI Taxonomy" id="334771"/>
    <lineage>
        <taxon>Archaea</taxon>
        <taxon>Thermoproteota</taxon>
        <taxon>Thermoprotei</taxon>
        <taxon>Desulfurococcales</taxon>
        <taxon>Desulfurococcaceae</taxon>
        <taxon>Ignisphaera</taxon>
    </lineage>
</organism>
<dbReference type="GO" id="GO:0005886">
    <property type="term" value="C:plasma membrane"/>
    <property type="evidence" value="ECO:0007669"/>
    <property type="project" value="UniProtKB-SubCell"/>
</dbReference>
<comment type="subunit">
    <text evidence="12 14">Component of the protein translocase complex. Heterotrimer consisting of alpha (SecY), beta (SecG) and gamma (SecE) subunits. Can form oligomers of the heterotrimer.</text>
</comment>
<feature type="topological domain" description="Cytoplasmic" evidence="14">
    <location>
        <begin position="1"/>
        <end position="32"/>
    </location>
</feature>
<comment type="similarity">
    <text evidence="2 14">Belongs to the SEC61-beta family.</text>
</comment>
<evidence type="ECO:0000313" key="16">
    <source>
        <dbReference type="EMBL" id="HEW53475.1"/>
    </source>
</evidence>
<keyword evidence="5 14" id="KW-1003">Cell membrane</keyword>
<comment type="subcellular location">
    <subcellularLocation>
        <location evidence="1 14">Cell membrane</location>
        <topology evidence="1 14">Single-pass membrane protein</topology>
    </subcellularLocation>
</comment>
<protein>
    <recommendedName>
        <fullName evidence="3 14">Preprotein translocase subunit SecG</fullName>
    </recommendedName>
    <alternativeName>
        <fullName evidence="13 14">Protein transport protein Sec61 subunit beta homolog</fullName>
    </alternativeName>
</protein>
<evidence type="ECO:0000256" key="11">
    <source>
        <dbReference type="ARBA" id="ARBA00025485"/>
    </source>
</evidence>
<evidence type="ECO:0000256" key="8">
    <source>
        <dbReference type="ARBA" id="ARBA00022989"/>
    </source>
</evidence>
<evidence type="ECO:0000256" key="14">
    <source>
        <dbReference type="HAMAP-Rule" id="MF_00751"/>
    </source>
</evidence>
<evidence type="ECO:0000256" key="12">
    <source>
        <dbReference type="ARBA" id="ARBA00025929"/>
    </source>
</evidence>
<comment type="caution">
    <text evidence="16">The sequence shown here is derived from an EMBL/GenBank/DDBJ whole genome shotgun (WGS) entry which is preliminary data.</text>
</comment>
<keyword evidence="4 14" id="KW-0813">Transport</keyword>
<evidence type="ECO:0000256" key="15">
    <source>
        <dbReference type="SAM" id="Phobius"/>
    </source>
</evidence>
<dbReference type="HAMAP" id="MF_00751">
    <property type="entry name" value="SecG"/>
    <property type="match status" value="1"/>
</dbReference>